<gene>
    <name evidence="9" type="primary">WBGene00272641</name>
</gene>
<dbReference type="SMART" id="SM00490">
    <property type="entry name" value="HELICc"/>
    <property type="match status" value="1"/>
</dbReference>
<dbReference type="GO" id="GO:0016787">
    <property type="term" value="F:hydrolase activity"/>
    <property type="evidence" value="ECO:0007669"/>
    <property type="project" value="UniProtKB-KW"/>
</dbReference>
<feature type="region of interest" description="Disordered" evidence="8">
    <location>
        <begin position="918"/>
        <end position="946"/>
    </location>
</feature>
<dbReference type="Gene3D" id="3.30.70.330">
    <property type="match status" value="2"/>
</dbReference>
<dbReference type="AlphaFoldDB" id="A0A2A6CKB6"/>
<dbReference type="PROSITE" id="PS00039">
    <property type="entry name" value="DEAD_ATP_HELICASE"/>
    <property type="match status" value="1"/>
</dbReference>
<evidence type="ECO:0000256" key="3">
    <source>
        <dbReference type="ARBA" id="ARBA00022741"/>
    </source>
</evidence>
<dbReference type="EnsemblMetazoa" id="PPA34272.1">
    <property type="protein sequence ID" value="PPA34272.1"/>
    <property type="gene ID" value="WBGene00272641"/>
</dbReference>
<dbReference type="InterPro" id="IPR014001">
    <property type="entry name" value="Helicase_ATP-bd"/>
</dbReference>
<dbReference type="FunFam" id="3.40.50.300:FF:000008">
    <property type="entry name" value="ATP-dependent RNA helicase RhlB"/>
    <property type="match status" value="1"/>
</dbReference>
<dbReference type="PROSITE" id="PS51195">
    <property type="entry name" value="Q_MOTIF"/>
    <property type="match status" value="1"/>
</dbReference>
<proteinExistence type="predicted"/>
<dbReference type="FunFam" id="3.30.70.330:FF:000860">
    <property type="entry name" value="Heterogeneous nuclear ribonucleoprotein A1"/>
    <property type="match status" value="1"/>
</dbReference>
<dbReference type="Gene3D" id="3.40.50.300">
    <property type="entry name" value="P-loop containing nucleotide triphosphate hydrolases"/>
    <property type="match status" value="2"/>
</dbReference>
<evidence type="ECO:0000256" key="2">
    <source>
        <dbReference type="ARBA" id="ARBA00022737"/>
    </source>
</evidence>
<dbReference type="SMART" id="SM00487">
    <property type="entry name" value="DEXDc"/>
    <property type="match status" value="1"/>
</dbReference>
<dbReference type="SUPFAM" id="SSF52540">
    <property type="entry name" value="P-loop containing nucleoside triphosphate hydrolases"/>
    <property type="match status" value="1"/>
</dbReference>
<feature type="compositionally biased region" description="Low complexity" evidence="8">
    <location>
        <begin position="985"/>
        <end position="1002"/>
    </location>
</feature>
<feature type="compositionally biased region" description="Basic and acidic residues" evidence="8">
    <location>
        <begin position="756"/>
        <end position="769"/>
    </location>
</feature>
<dbReference type="GO" id="GO:0005524">
    <property type="term" value="F:ATP binding"/>
    <property type="evidence" value="ECO:0007669"/>
    <property type="project" value="UniProtKB-KW"/>
</dbReference>
<keyword evidence="7" id="KW-0694">RNA-binding</keyword>
<evidence type="ECO:0000256" key="5">
    <source>
        <dbReference type="ARBA" id="ARBA00022806"/>
    </source>
</evidence>
<dbReference type="Pfam" id="PF00076">
    <property type="entry name" value="RRM_1"/>
    <property type="match status" value="2"/>
</dbReference>
<reference evidence="9" key="2">
    <citation type="submission" date="2022-06" db="UniProtKB">
        <authorList>
            <consortium name="EnsemblMetazoa"/>
        </authorList>
    </citation>
    <scope>IDENTIFICATION</scope>
    <source>
        <strain evidence="9">PS312</strain>
    </source>
</reference>
<evidence type="ECO:0000313" key="9">
    <source>
        <dbReference type="EnsemblMetazoa" id="PPA34272.1"/>
    </source>
</evidence>
<organism evidence="9 10">
    <name type="scientific">Pristionchus pacificus</name>
    <name type="common">Parasitic nematode worm</name>
    <dbReference type="NCBI Taxonomy" id="54126"/>
    <lineage>
        <taxon>Eukaryota</taxon>
        <taxon>Metazoa</taxon>
        <taxon>Ecdysozoa</taxon>
        <taxon>Nematoda</taxon>
        <taxon>Chromadorea</taxon>
        <taxon>Rhabditida</taxon>
        <taxon>Rhabditina</taxon>
        <taxon>Diplogasteromorpha</taxon>
        <taxon>Diplogasteroidea</taxon>
        <taxon>Neodiplogasteridae</taxon>
        <taxon>Pristionchus</taxon>
    </lineage>
</organism>
<dbReference type="PROSITE" id="PS50102">
    <property type="entry name" value="RRM"/>
    <property type="match status" value="2"/>
</dbReference>
<feature type="compositionally biased region" description="Gly residues" evidence="8">
    <location>
        <begin position="881"/>
        <end position="899"/>
    </location>
</feature>
<feature type="compositionally biased region" description="Basic and acidic residues" evidence="8">
    <location>
        <begin position="855"/>
        <end position="880"/>
    </location>
</feature>
<feature type="region of interest" description="Disordered" evidence="8">
    <location>
        <begin position="964"/>
        <end position="1023"/>
    </location>
</feature>
<dbReference type="InterPro" id="IPR035979">
    <property type="entry name" value="RBD_domain_sf"/>
</dbReference>
<evidence type="ECO:0000313" key="10">
    <source>
        <dbReference type="Proteomes" id="UP000005239"/>
    </source>
</evidence>
<feature type="compositionally biased region" description="Low complexity" evidence="8">
    <location>
        <begin position="968"/>
        <end position="978"/>
    </location>
</feature>
<keyword evidence="6" id="KW-0067">ATP-binding</keyword>
<evidence type="ECO:0000256" key="4">
    <source>
        <dbReference type="ARBA" id="ARBA00022801"/>
    </source>
</evidence>
<dbReference type="SUPFAM" id="SSF54928">
    <property type="entry name" value="RNA-binding domain, RBD"/>
    <property type="match status" value="2"/>
</dbReference>
<dbReference type="SMART" id="SM00360">
    <property type="entry name" value="RRM"/>
    <property type="match status" value="2"/>
</dbReference>
<dbReference type="PROSITE" id="PS51192">
    <property type="entry name" value="HELICASE_ATP_BIND_1"/>
    <property type="match status" value="1"/>
</dbReference>
<dbReference type="GO" id="GO:0007281">
    <property type="term" value="P:germ cell development"/>
    <property type="evidence" value="ECO:0000318"/>
    <property type="project" value="GO_Central"/>
</dbReference>
<dbReference type="Pfam" id="PF00271">
    <property type="entry name" value="Helicase_C"/>
    <property type="match status" value="1"/>
</dbReference>
<dbReference type="PROSITE" id="PS51194">
    <property type="entry name" value="HELICASE_CTER"/>
    <property type="match status" value="1"/>
</dbReference>
<protein>
    <recommendedName>
        <fullName evidence="1">RNA helicase</fullName>
        <ecNumber evidence="1">3.6.4.13</ecNumber>
    </recommendedName>
</protein>
<dbReference type="InterPro" id="IPR001650">
    <property type="entry name" value="Helicase_C-like"/>
</dbReference>
<dbReference type="InterPro" id="IPR000504">
    <property type="entry name" value="RRM_dom"/>
</dbReference>
<dbReference type="InterPro" id="IPR014014">
    <property type="entry name" value="RNA_helicase_DEAD_Q_motif"/>
</dbReference>
<dbReference type="GO" id="GO:0007276">
    <property type="term" value="P:gamete generation"/>
    <property type="evidence" value="ECO:0000318"/>
    <property type="project" value="GO_Central"/>
</dbReference>
<accession>A0A2A6CKB6</accession>
<dbReference type="FunFam" id="3.30.70.330:FF:000040">
    <property type="entry name" value="Heterogeneous nuclear ribonucleoprotein A2/B1"/>
    <property type="match status" value="1"/>
</dbReference>
<keyword evidence="3" id="KW-0547">Nucleotide-binding</keyword>
<evidence type="ECO:0000256" key="1">
    <source>
        <dbReference type="ARBA" id="ARBA00012552"/>
    </source>
</evidence>
<name>A0A2A6CKB6_PRIPA</name>
<dbReference type="EC" id="3.6.4.13" evidence="1"/>
<keyword evidence="10" id="KW-1185">Reference proteome</keyword>
<feature type="compositionally biased region" description="Gly residues" evidence="8">
    <location>
        <begin position="918"/>
        <end position="943"/>
    </location>
</feature>
<dbReference type="GO" id="GO:0005634">
    <property type="term" value="C:nucleus"/>
    <property type="evidence" value="ECO:0000318"/>
    <property type="project" value="GO_Central"/>
</dbReference>
<feature type="compositionally biased region" description="Gly residues" evidence="8">
    <location>
        <begin position="1003"/>
        <end position="1023"/>
    </location>
</feature>
<sequence>MNREADNVCSSCKHCGSAVTAQPMAFPSPIRASLKPSASSTPSTLVYKLEPSQDDQGPIQYSAITGHVEKGGMQDKFFDQEVELSIGHDGTKLTDKDIVKVESFDDLELVSRLSKNVTKAGYTKPTPIQKYAMKSIQNGKDLMACSQTGSGKTAAFLLPIMNRLLWDADLSLITDGPCKPQALILAPTRELALQIHAQATKFAEGTLVKCEIAYGGCAFALQRKRVEKGVIILVGTIGRIKHFINEDVISLEQTQYLVLDEADRMLDMGFAEDVKQIMESCGIAATEDEEETGRQEEEMEESQETVKREEKKNYMERQTLLFSATFPKAVQSLAKELLREDYLKIVVDKIGVANKNITQDFVQVERRNKKATLLKMVGVDLQKFEQSKDLQLFKQKTLIFVASKTMADTLGVFISEAGIPTTTTHGGREQCQREAALSDFRSGKTPILIATAVAERGLDISGVDHVINYDMPKEITDYIHRIGRTGRLGNPGHSTSFIDAERDYEILLPLVRQLKEAEQVVPDWLENLDGAHYMREEDIGDYTWGGTSFSKGMTFGGGFVNEAVVAQEGAAVLAGIQEEAGGAAAHDADEWVTSESLIDWGTVSEAVTLADVEGNEEGYVEGDVLPAVDGVWEGGKVYPEPEFNWSGLVGAGWRKDGPKFVGNWIISSEDSHDASNGEPEHARKLFIGGLTPNTTEEMMREFYGKFGELTDVVVMRDPTTKRTRGFGFVTYAAKTMARLFVDECQKARPHVIDGKTVDPKRAVPRDANDKGAGNVSSKRLYVSGIREEHTDEQLQDYFAKFGTIEKVDVIKDKMTNKNRGFAFITFDDYDCVDQCVIMKSHQINGYRCDVKKGLSKEETAKAQQSERDRMERNHRSRGNDRGGPMGGGGGGRYGDQGGYGGGGGQGGWGGYGGGAGGGGGGGQQGGGWGGYGGQQGGGGGGWGAPAAQGAWGGGGYGQQAGGYGGAPSGAQAWGQQPQQGGGAAAWGQGQQAWAGAQAAGGAQSYGGYGGGQGGGQQGGGRRY</sequence>
<feature type="region of interest" description="Disordered" evidence="8">
    <location>
        <begin position="756"/>
        <end position="775"/>
    </location>
</feature>
<evidence type="ECO:0000256" key="7">
    <source>
        <dbReference type="ARBA" id="ARBA00022884"/>
    </source>
</evidence>
<keyword evidence="5" id="KW-0347">Helicase</keyword>
<dbReference type="GO" id="GO:0003724">
    <property type="term" value="F:RNA helicase activity"/>
    <property type="evidence" value="ECO:0000318"/>
    <property type="project" value="GO_Central"/>
</dbReference>
<dbReference type="GO" id="GO:0043186">
    <property type="term" value="C:P granule"/>
    <property type="evidence" value="ECO:0000318"/>
    <property type="project" value="GO_Central"/>
</dbReference>
<keyword evidence="4" id="KW-0378">Hydrolase</keyword>
<dbReference type="GO" id="GO:0030154">
    <property type="term" value="P:cell differentiation"/>
    <property type="evidence" value="ECO:0000318"/>
    <property type="project" value="GO_Central"/>
</dbReference>
<dbReference type="PANTHER" id="PTHR47958">
    <property type="entry name" value="ATP-DEPENDENT RNA HELICASE DBP3"/>
    <property type="match status" value="1"/>
</dbReference>
<evidence type="ECO:0000256" key="8">
    <source>
        <dbReference type="SAM" id="MobiDB-lite"/>
    </source>
</evidence>
<dbReference type="InterPro" id="IPR011545">
    <property type="entry name" value="DEAD/DEAH_box_helicase_dom"/>
</dbReference>
<feature type="compositionally biased region" description="Acidic residues" evidence="8">
    <location>
        <begin position="286"/>
        <end position="303"/>
    </location>
</feature>
<dbReference type="InterPro" id="IPR000629">
    <property type="entry name" value="RNA-helicase_DEAD-box_CS"/>
</dbReference>
<dbReference type="Proteomes" id="UP000005239">
    <property type="component" value="Unassembled WGS sequence"/>
</dbReference>
<dbReference type="InterPro" id="IPR027417">
    <property type="entry name" value="P-loop_NTPase"/>
</dbReference>
<feature type="region of interest" description="Disordered" evidence="8">
    <location>
        <begin position="855"/>
        <end position="899"/>
    </location>
</feature>
<dbReference type="GO" id="GO:0098687">
    <property type="term" value="C:chromosomal region"/>
    <property type="evidence" value="ECO:0007669"/>
    <property type="project" value="UniProtKB-ARBA"/>
</dbReference>
<dbReference type="Pfam" id="PF00270">
    <property type="entry name" value="DEAD"/>
    <property type="match status" value="1"/>
</dbReference>
<dbReference type="InterPro" id="IPR012677">
    <property type="entry name" value="Nucleotide-bd_a/b_plait_sf"/>
</dbReference>
<reference evidence="10" key="1">
    <citation type="journal article" date="2008" name="Nat. Genet.">
        <title>The Pristionchus pacificus genome provides a unique perspective on nematode lifestyle and parasitism.</title>
        <authorList>
            <person name="Dieterich C."/>
            <person name="Clifton S.W."/>
            <person name="Schuster L.N."/>
            <person name="Chinwalla A."/>
            <person name="Delehaunty K."/>
            <person name="Dinkelacker I."/>
            <person name="Fulton L."/>
            <person name="Fulton R."/>
            <person name="Godfrey J."/>
            <person name="Minx P."/>
            <person name="Mitreva M."/>
            <person name="Roeseler W."/>
            <person name="Tian H."/>
            <person name="Witte H."/>
            <person name="Yang S.P."/>
            <person name="Wilson R.K."/>
            <person name="Sommer R.J."/>
        </authorList>
    </citation>
    <scope>NUCLEOTIDE SEQUENCE [LARGE SCALE GENOMIC DNA]</scope>
    <source>
        <strain evidence="10">PS312</strain>
    </source>
</reference>
<dbReference type="CDD" id="cd18787">
    <property type="entry name" value="SF2_C_DEAD"/>
    <property type="match status" value="1"/>
</dbReference>
<accession>A0A8R1UK49</accession>
<dbReference type="GO" id="GO:0003729">
    <property type="term" value="F:mRNA binding"/>
    <property type="evidence" value="ECO:0000318"/>
    <property type="project" value="GO_Central"/>
</dbReference>
<keyword evidence="2" id="KW-0677">Repeat</keyword>
<feature type="region of interest" description="Disordered" evidence="8">
    <location>
        <begin position="285"/>
        <end position="310"/>
    </location>
</feature>
<evidence type="ECO:0000256" key="6">
    <source>
        <dbReference type="ARBA" id="ARBA00022840"/>
    </source>
</evidence>